<dbReference type="SMART" id="SM00448">
    <property type="entry name" value="REC"/>
    <property type="match status" value="1"/>
</dbReference>
<evidence type="ECO:0000313" key="24">
    <source>
        <dbReference type="EMBL" id="RXV69202.1"/>
    </source>
</evidence>
<feature type="transmembrane region" description="Helical" evidence="20">
    <location>
        <begin position="327"/>
        <end position="348"/>
    </location>
</feature>
<organism evidence="24 25">
    <name type="scientific">Burkholderia stabilis</name>
    <dbReference type="NCBI Taxonomy" id="95485"/>
    <lineage>
        <taxon>Bacteria</taxon>
        <taxon>Pseudomonadati</taxon>
        <taxon>Pseudomonadota</taxon>
        <taxon>Betaproteobacteria</taxon>
        <taxon>Burkholderiales</taxon>
        <taxon>Burkholderiaceae</taxon>
        <taxon>Burkholderia</taxon>
        <taxon>Burkholderia cepacia complex</taxon>
    </lineage>
</organism>
<feature type="modified residue" description="4-aspartylphosphate" evidence="19">
    <location>
        <position position="913"/>
    </location>
</feature>
<dbReference type="PROSITE" id="PS50894">
    <property type="entry name" value="HPT"/>
    <property type="match status" value="1"/>
</dbReference>
<dbReference type="RefSeq" id="WP_129516748.1">
    <property type="nucleotide sequence ID" value="NZ_QWEX01000002.1"/>
</dbReference>
<dbReference type="InterPro" id="IPR036641">
    <property type="entry name" value="HPT_dom_sf"/>
</dbReference>
<dbReference type="Gene3D" id="1.10.287.130">
    <property type="match status" value="1"/>
</dbReference>
<comment type="function">
    <text evidence="16">Member of the two-component regulatory system BvgS/BvgA. Phosphorylates BvgA via a four-step phosphorelay in response to environmental signals.</text>
</comment>
<keyword evidence="12 20" id="KW-1133">Transmembrane helix</keyword>
<evidence type="ECO:0000256" key="8">
    <source>
        <dbReference type="ARBA" id="ARBA00022692"/>
    </source>
</evidence>
<dbReference type="PROSITE" id="PS50109">
    <property type="entry name" value="HIS_KIN"/>
    <property type="match status" value="1"/>
</dbReference>
<dbReference type="OrthoDB" id="9796305at2"/>
<dbReference type="InterPro" id="IPR035965">
    <property type="entry name" value="PAS-like_dom_sf"/>
</dbReference>
<dbReference type="Pfam" id="PF00512">
    <property type="entry name" value="HisKA"/>
    <property type="match status" value="1"/>
</dbReference>
<dbReference type="FunFam" id="3.30.565.10:FF:000010">
    <property type="entry name" value="Sensor histidine kinase RcsC"/>
    <property type="match status" value="1"/>
</dbReference>
<evidence type="ECO:0000256" key="18">
    <source>
        <dbReference type="PROSITE-ProRule" id="PRU00110"/>
    </source>
</evidence>
<keyword evidence="5" id="KW-0997">Cell inner membrane</keyword>
<evidence type="ECO:0000256" key="7">
    <source>
        <dbReference type="ARBA" id="ARBA00022679"/>
    </source>
</evidence>
<evidence type="ECO:0000259" key="23">
    <source>
        <dbReference type="PROSITE" id="PS50894"/>
    </source>
</evidence>
<dbReference type="Gene3D" id="3.40.50.2300">
    <property type="match status" value="1"/>
</dbReference>
<dbReference type="EMBL" id="QWEX01000002">
    <property type="protein sequence ID" value="RXV69202.1"/>
    <property type="molecule type" value="Genomic_DNA"/>
</dbReference>
<dbReference type="PRINTS" id="PR00344">
    <property type="entry name" value="BCTRLSENSOR"/>
</dbReference>
<keyword evidence="6 19" id="KW-0597">Phosphoprotein</keyword>
<evidence type="ECO:0000256" key="12">
    <source>
        <dbReference type="ARBA" id="ARBA00022989"/>
    </source>
</evidence>
<evidence type="ECO:0000259" key="21">
    <source>
        <dbReference type="PROSITE" id="PS50109"/>
    </source>
</evidence>
<feature type="transmembrane region" description="Helical" evidence="20">
    <location>
        <begin position="29"/>
        <end position="49"/>
    </location>
</feature>
<comment type="subcellular location">
    <subcellularLocation>
        <location evidence="2">Cell inner membrane</location>
        <topology evidence="2">Multi-pass membrane protein</topology>
    </subcellularLocation>
</comment>
<dbReference type="Gene3D" id="3.30.450.20">
    <property type="entry name" value="PAS domain"/>
    <property type="match status" value="1"/>
</dbReference>
<dbReference type="PANTHER" id="PTHR43047">
    <property type="entry name" value="TWO-COMPONENT HISTIDINE PROTEIN KINASE"/>
    <property type="match status" value="1"/>
</dbReference>
<keyword evidence="4" id="KW-1003">Cell membrane</keyword>
<dbReference type="SUPFAM" id="SSF55785">
    <property type="entry name" value="PYP-like sensor domain (PAS domain)"/>
    <property type="match status" value="1"/>
</dbReference>
<keyword evidence="14" id="KW-0843">Virulence</keyword>
<keyword evidence="11" id="KW-0547">Nucleotide-binding</keyword>
<evidence type="ECO:0000256" key="5">
    <source>
        <dbReference type="ARBA" id="ARBA00022519"/>
    </source>
</evidence>
<dbReference type="SUPFAM" id="SSF52172">
    <property type="entry name" value="CheY-like"/>
    <property type="match status" value="1"/>
</dbReference>
<dbReference type="EC" id="2.7.13.3" evidence="3"/>
<dbReference type="GO" id="GO:0005886">
    <property type="term" value="C:plasma membrane"/>
    <property type="evidence" value="ECO:0007669"/>
    <property type="project" value="UniProtKB-SubCell"/>
</dbReference>
<evidence type="ECO:0000256" key="16">
    <source>
        <dbReference type="ARBA" id="ARBA00058004"/>
    </source>
</evidence>
<dbReference type="GO" id="GO:0000155">
    <property type="term" value="F:phosphorelay sensor kinase activity"/>
    <property type="evidence" value="ECO:0007669"/>
    <property type="project" value="InterPro"/>
</dbReference>
<dbReference type="PROSITE" id="PS50110">
    <property type="entry name" value="RESPONSE_REGULATORY"/>
    <property type="match status" value="1"/>
</dbReference>
<accession>A0A4Q2AGY3</accession>
<protein>
    <recommendedName>
        <fullName evidence="17">Virulence sensor protein BvgS</fullName>
        <ecNumber evidence="3">2.7.13.3</ecNumber>
    </recommendedName>
</protein>
<dbReference type="InterPro" id="IPR008207">
    <property type="entry name" value="Sig_transdc_His_kin_Hpt_dom"/>
</dbReference>
<dbReference type="CDD" id="cd16922">
    <property type="entry name" value="HATPase_EvgS-ArcB-TorS-like"/>
    <property type="match status" value="1"/>
</dbReference>
<dbReference type="Pfam" id="PF00072">
    <property type="entry name" value="Response_reg"/>
    <property type="match status" value="1"/>
</dbReference>
<dbReference type="InterPro" id="IPR001789">
    <property type="entry name" value="Sig_transdc_resp-reg_receiver"/>
</dbReference>
<dbReference type="Pfam" id="PF01627">
    <property type="entry name" value="Hpt"/>
    <property type="match status" value="1"/>
</dbReference>
<feature type="domain" description="HPt" evidence="23">
    <location>
        <begin position="1000"/>
        <end position="1102"/>
    </location>
</feature>
<evidence type="ECO:0000256" key="20">
    <source>
        <dbReference type="SAM" id="Phobius"/>
    </source>
</evidence>
<dbReference type="InterPro" id="IPR036097">
    <property type="entry name" value="HisK_dim/P_sf"/>
</dbReference>
<dbReference type="Pfam" id="PF02518">
    <property type="entry name" value="HATPase_c"/>
    <property type="match status" value="1"/>
</dbReference>
<reference evidence="24 25" key="1">
    <citation type="submission" date="2018-08" db="EMBL/GenBank/DDBJ databases">
        <title>Mountain-cultivated ginseng endophyte, Burkholderia stabilis and its activity against ginseng root rot disease.</title>
        <authorList>
            <person name="Tapan Kumar M."/>
            <person name="Bae H."/>
            <person name="Shanmugam G."/>
            <person name="Jeon J."/>
        </authorList>
    </citation>
    <scope>NUCLEOTIDE SEQUENCE [LARGE SCALE GENOMIC DNA]</scope>
    <source>
        <strain evidence="24 25">EB159</strain>
    </source>
</reference>
<evidence type="ECO:0000256" key="4">
    <source>
        <dbReference type="ARBA" id="ARBA00022475"/>
    </source>
</evidence>
<dbReference type="InterPro" id="IPR004358">
    <property type="entry name" value="Sig_transdc_His_kin-like_C"/>
</dbReference>
<evidence type="ECO:0000256" key="19">
    <source>
        <dbReference type="PROSITE-ProRule" id="PRU00169"/>
    </source>
</evidence>
<keyword evidence="13" id="KW-0902">Two-component regulatory system</keyword>
<evidence type="ECO:0000256" key="1">
    <source>
        <dbReference type="ARBA" id="ARBA00000085"/>
    </source>
</evidence>
<dbReference type="Proteomes" id="UP000289650">
    <property type="component" value="Unassembled WGS sequence"/>
</dbReference>
<keyword evidence="11" id="KW-0067">ATP-binding</keyword>
<dbReference type="InterPro" id="IPR011006">
    <property type="entry name" value="CheY-like_superfamily"/>
</dbReference>
<evidence type="ECO:0000256" key="2">
    <source>
        <dbReference type="ARBA" id="ARBA00004429"/>
    </source>
</evidence>
<dbReference type="InterPro" id="IPR003594">
    <property type="entry name" value="HATPase_dom"/>
</dbReference>
<feature type="modified residue" description="Phosphohistidine" evidence="18">
    <location>
        <position position="1039"/>
    </location>
</feature>
<dbReference type="InterPro" id="IPR003661">
    <property type="entry name" value="HisK_dim/P_dom"/>
</dbReference>
<keyword evidence="10 24" id="KW-0418">Kinase</keyword>
<keyword evidence="7" id="KW-0808">Transferase</keyword>
<evidence type="ECO:0000256" key="17">
    <source>
        <dbReference type="ARBA" id="ARBA00070152"/>
    </source>
</evidence>
<keyword evidence="8 20" id="KW-0812">Transmembrane</keyword>
<dbReference type="Gene3D" id="1.20.120.160">
    <property type="entry name" value="HPT domain"/>
    <property type="match status" value="1"/>
</dbReference>
<sequence length="1113" mass="121477">MQNFLKDFDDSPLRSFYSLENNLKRERRVFSMVIVLLVFAAIAAAAITITARLSSSLRHEEQIAQSYEQDTADAVLQLRSALLTANMVLELRANGVLAPHQQPFPHSCTSAQPATSADAVTLRESCDEAVQLLAAAGRRRGIQMILADGSAAYGHQFNAWPILPMSAPPEASARKLVDIVYERFRARGYEPLAAARAKRVVWVAIPEHGKNDIPVMVAASLVTKGDVVYAVALTSMDLSEVLQPQIADLSTPTPIAIDEEGTPLVAASDAAAARAINAALTHRTDGSFHWIAQYGWALRRPAAVPGFGHMIYVLPWDQQIRSMRFELLLILSVTTALIVLLLAMFRYWNYRFLTRTYSEASRALENEMLNHLLVQATPVGLCVARKANMEIMVANQLARNLLGLQPSDTRLPETLAGQFGVRRQDVSTKGGTHIFQFTFSLERSKGGSMHLEITYAPAVLDREEVLFCAITDMTEHHRAERLLREAKRTSEEAARAKVNFFASMSHEIRTPLASLVGNIELVALGPLAAEQQARVRAMQSSAKGLLQVVNDVLDFSKIDVGELSLSEEWASITDLLCRIASSYAHLATQQGLRFFTVFDRAIPAPLYFDPVRVSQIVNNLLSNAFKFTQSGKIVLRARWVDQKLEISVVDSGIGIPDELKVRLFQPFTQGNSNRLTQARGTGLGLSICSRLCALMNGHISLDSTVGVGTRIVVELPLRTQDPATPSAEWTLPAKRPVLLCRAHEYQEWLTGLFDLDASVPVVVSDLREPLEPGAYDYLIATDEFAARDIHAWWGKSESVVLATQDGPLVPHADENGSVVVSLFSPVGIKAATQIARPGHRRRTARPAQSGASAPAARAHFDTVTVLIAEDNLLNRSLLRDQLTTLGARVEEAGNGEEALALLAKAPVDVVLTDIDMPVMNGFALLHAIRNSGMRLPIYAVSASARPEDIAEGRARGFTDYLTKPVPLATLANVLENTRVPVDPLSDATTSPDDDADPPMLPVVPDEYARVFVEQVETDLHELDAIVHAHDTVRLERWLHRVAGGLAVLGPSQLVEHCQDLRTLLAETPSWDSDIDAQCAAIADALQTMRATLAPVVCTPDGPPDAHARGSSGG</sequence>
<evidence type="ECO:0000259" key="22">
    <source>
        <dbReference type="PROSITE" id="PS50110"/>
    </source>
</evidence>
<proteinExistence type="predicted"/>
<evidence type="ECO:0000256" key="9">
    <source>
        <dbReference type="ARBA" id="ARBA00022729"/>
    </source>
</evidence>
<evidence type="ECO:0000256" key="10">
    <source>
        <dbReference type="ARBA" id="ARBA00022777"/>
    </source>
</evidence>
<gene>
    <name evidence="24" type="ORF">D1006_29410</name>
</gene>
<feature type="domain" description="Response regulatory" evidence="22">
    <location>
        <begin position="864"/>
        <end position="978"/>
    </location>
</feature>
<dbReference type="InterPro" id="IPR005467">
    <property type="entry name" value="His_kinase_dom"/>
</dbReference>
<name>A0A4Q2AGY3_9BURK</name>
<dbReference type="CDD" id="cd00082">
    <property type="entry name" value="HisKA"/>
    <property type="match status" value="1"/>
</dbReference>
<dbReference type="Gene3D" id="3.30.565.10">
    <property type="entry name" value="Histidine kinase-like ATPase, C-terminal domain"/>
    <property type="match status" value="1"/>
</dbReference>
<dbReference type="CDD" id="cd17546">
    <property type="entry name" value="REC_hyHK_CKI1_RcsC-like"/>
    <property type="match status" value="1"/>
</dbReference>
<comment type="catalytic activity">
    <reaction evidence="1">
        <text>ATP + protein L-histidine = ADP + protein N-phospho-L-histidine.</text>
        <dbReference type="EC" id="2.7.13.3"/>
    </reaction>
</comment>
<dbReference type="SUPFAM" id="SSF47384">
    <property type="entry name" value="Homodimeric domain of signal transducing histidine kinase"/>
    <property type="match status" value="1"/>
</dbReference>
<dbReference type="SMART" id="SM00387">
    <property type="entry name" value="HATPase_c"/>
    <property type="match status" value="1"/>
</dbReference>
<evidence type="ECO:0000313" key="25">
    <source>
        <dbReference type="Proteomes" id="UP000289650"/>
    </source>
</evidence>
<evidence type="ECO:0000256" key="3">
    <source>
        <dbReference type="ARBA" id="ARBA00012438"/>
    </source>
</evidence>
<evidence type="ECO:0000256" key="13">
    <source>
        <dbReference type="ARBA" id="ARBA00023012"/>
    </source>
</evidence>
<evidence type="ECO:0000256" key="15">
    <source>
        <dbReference type="ARBA" id="ARBA00023136"/>
    </source>
</evidence>
<evidence type="ECO:0000256" key="14">
    <source>
        <dbReference type="ARBA" id="ARBA00023026"/>
    </source>
</evidence>
<feature type="domain" description="Histidine kinase" evidence="21">
    <location>
        <begin position="503"/>
        <end position="719"/>
    </location>
</feature>
<dbReference type="SUPFAM" id="SSF55874">
    <property type="entry name" value="ATPase domain of HSP90 chaperone/DNA topoisomerase II/histidine kinase"/>
    <property type="match status" value="1"/>
</dbReference>
<keyword evidence="15 20" id="KW-0472">Membrane</keyword>
<keyword evidence="9" id="KW-0732">Signal</keyword>
<evidence type="ECO:0000256" key="6">
    <source>
        <dbReference type="ARBA" id="ARBA00022553"/>
    </source>
</evidence>
<comment type="caution">
    <text evidence="24">The sequence shown here is derived from an EMBL/GenBank/DDBJ whole genome shotgun (WGS) entry which is preliminary data.</text>
</comment>
<dbReference type="InterPro" id="IPR036890">
    <property type="entry name" value="HATPase_C_sf"/>
</dbReference>
<dbReference type="SMART" id="SM00388">
    <property type="entry name" value="HisKA"/>
    <property type="match status" value="1"/>
</dbReference>
<dbReference type="AlphaFoldDB" id="A0A4Q2AGY3"/>
<dbReference type="SUPFAM" id="SSF47226">
    <property type="entry name" value="Histidine-containing phosphotransfer domain, HPT domain"/>
    <property type="match status" value="1"/>
</dbReference>
<evidence type="ECO:0000256" key="11">
    <source>
        <dbReference type="ARBA" id="ARBA00022840"/>
    </source>
</evidence>